<dbReference type="Pfam" id="PF00582">
    <property type="entry name" value="Usp"/>
    <property type="match status" value="1"/>
</dbReference>
<evidence type="ECO:0000259" key="2">
    <source>
        <dbReference type="Pfam" id="PF00582"/>
    </source>
</evidence>
<protein>
    <submittedName>
        <fullName evidence="3">Nucleotide-binding universal stress protein, UspA family</fullName>
    </submittedName>
</protein>
<dbReference type="STRING" id="1603606.DSOUD_0359"/>
<dbReference type="PANTHER" id="PTHR46268:SF6">
    <property type="entry name" value="UNIVERSAL STRESS PROTEIN UP12"/>
    <property type="match status" value="1"/>
</dbReference>
<reference evidence="3 4" key="1">
    <citation type="submission" date="2015-07" db="EMBL/GenBank/DDBJ databases">
        <title>Isolation and Genomic Characterization of a Novel Halophilic Metal-Reducing Deltaproteobacterium from the Deep Subsurface.</title>
        <authorList>
            <person name="Badalamenti J.P."/>
            <person name="Summers Z.M."/>
            <person name="Gralnick J.A."/>
            <person name="Bond D.R."/>
        </authorList>
    </citation>
    <scope>NUCLEOTIDE SEQUENCE [LARGE SCALE GENOMIC DNA]</scope>
    <source>
        <strain evidence="3 4">WTL</strain>
    </source>
</reference>
<dbReference type="EMBL" id="CP010802">
    <property type="protein sequence ID" value="ALC15154.1"/>
    <property type="molecule type" value="Genomic_DNA"/>
</dbReference>
<name>A0A0M4CUG7_9BACT</name>
<accession>A0A0M4CUG7</accession>
<proteinExistence type="inferred from homology"/>
<dbReference type="Gene3D" id="3.40.50.620">
    <property type="entry name" value="HUPs"/>
    <property type="match status" value="1"/>
</dbReference>
<feature type="domain" description="UspA" evidence="2">
    <location>
        <begin position="3"/>
        <end position="140"/>
    </location>
</feature>
<dbReference type="InterPro" id="IPR006016">
    <property type="entry name" value="UspA"/>
</dbReference>
<dbReference type="CDD" id="cd00293">
    <property type="entry name" value="USP-like"/>
    <property type="match status" value="1"/>
</dbReference>
<dbReference type="Proteomes" id="UP000057158">
    <property type="component" value="Chromosome"/>
</dbReference>
<comment type="similarity">
    <text evidence="1">Belongs to the universal stress protein A family.</text>
</comment>
<dbReference type="OrthoDB" id="5401998at2"/>
<dbReference type="PANTHER" id="PTHR46268">
    <property type="entry name" value="STRESS RESPONSE PROTEIN NHAX"/>
    <property type="match status" value="1"/>
</dbReference>
<dbReference type="AlphaFoldDB" id="A0A0M4CUG7"/>
<sequence>MTVRILVPVDSSATTAHTIAAIIAHRERFPDPLLLLHVIDVERFAYRMIPDFQREMIRQSALKAGEQLLRGLQLQLLEAGLQAEVRLESGAPRQLVCRIANDEAFDLLILGRRGSGEIRDVLFGTVANYALHNVRCPVLLF</sequence>
<dbReference type="SUPFAM" id="SSF52402">
    <property type="entry name" value="Adenine nucleotide alpha hydrolases-like"/>
    <property type="match status" value="1"/>
</dbReference>
<evidence type="ECO:0000313" key="3">
    <source>
        <dbReference type="EMBL" id="ALC15154.1"/>
    </source>
</evidence>
<keyword evidence="4" id="KW-1185">Reference proteome</keyword>
<dbReference type="PATRIC" id="fig|1603606.3.peg.390"/>
<evidence type="ECO:0000256" key="1">
    <source>
        <dbReference type="ARBA" id="ARBA00008791"/>
    </source>
</evidence>
<organism evidence="3 4">
    <name type="scientific">Desulfuromonas soudanensis</name>
    <dbReference type="NCBI Taxonomy" id="1603606"/>
    <lineage>
        <taxon>Bacteria</taxon>
        <taxon>Pseudomonadati</taxon>
        <taxon>Thermodesulfobacteriota</taxon>
        <taxon>Desulfuromonadia</taxon>
        <taxon>Desulfuromonadales</taxon>
        <taxon>Desulfuromonadaceae</taxon>
        <taxon>Desulfuromonas</taxon>
    </lineage>
</organism>
<evidence type="ECO:0000313" key="4">
    <source>
        <dbReference type="Proteomes" id="UP000057158"/>
    </source>
</evidence>
<dbReference type="InterPro" id="IPR014729">
    <property type="entry name" value="Rossmann-like_a/b/a_fold"/>
</dbReference>
<gene>
    <name evidence="3" type="ORF">DSOUD_0359</name>
</gene>
<dbReference type="InterPro" id="IPR006015">
    <property type="entry name" value="Universal_stress_UspA"/>
</dbReference>
<dbReference type="KEGG" id="des:DSOUD_0359"/>
<dbReference type="PRINTS" id="PR01438">
    <property type="entry name" value="UNVRSLSTRESS"/>
</dbReference>
<dbReference type="RefSeq" id="WP_053549384.1">
    <property type="nucleotide sequence ID" value="NZ_CP010802.1"/>
</dbReference>